<reference evidence="1" key="1">
    <citation type="journal article" date="2015" name="Nature">
        <title>Complex archaea that bridge the gap between prokaryotes and eukaryotes.</title>
        <authorList>
            <person name="Spang A."/>
            <person name="Saw J.H."/>
            <person name="Jorgensen S.L."/>
            <person name="Zaremba-Niedzwiedzka K."/>
            <person name="Martijn J."/>
            <person name="Lind A.E."/>
            <person name="van Eijk R."/>
            <person name="Schleper C."/>
            <person name="Guy L."/>
            <person name="Ettema T.J."/>
        </authorList>
    </citation>
    <scope>NUCLEOTIDE SEQUENCE</scope>
</reference>
<dbReference type="EMBL" id="LAZR01000251">
    <property type="protein sequence ID" value="KKN79240.1"/>
    <property type="molecule type" value="Genomic_DNA"/>
</dbReference>
<name>A0A0F9TD91_9ZZZZ</name>
<comment type="caution">
    <text evidence="1">The sequence shown here is derived from an EMBL/GenBank/DDBJ whole genome shotgun (WGS) entry which is preliminary data.</text>
</comment>
<evidence type="ECO:0000313" key="1">
    <source>
        <dbReference type="EMBL" id="KKN79240.1"/>
    </source>
</evidence>
<protein>
    <submittedName>
        <fullName evidence="1">Uncharacterized protein</fullName>
    </submittedName>
</protein>
<gene>
    <name evidence="1" type="ORF">LCGC14_0342580</name>
</gene>
<proteinExistence type="predicted"/>
<organism evidence="1">
    <name type="scientific">marine sediment metagenome</name>
    <dbReference type="NCBI Taxonomy" id="412755"/>
    <lineage>
        <taxon>unclassified sequences</taxon>
        <taxon>metagenomes</taxon>
        <taxon>ecological metagenomes</taxon>
    </lineage>
</organism>
<sequence length="103" mass="12654">MTAEEILEDYKTAYPDSYNNDYNIIQAIKEGLEGSKKANDNQKYNDLLDSYNRLDRWWWKLKMENHSLKMEYDPEYAKQHRFLAESNAKFFHRHPHRKVYYEL</sequence>
<dbReference type="AlphaFoldDB" id="A0A0F9TD91"/>
<accession>A0A0F9TD91</accession>